<evidence type="ECO:0000313" key="2">
    <source>
        <dbReference type="Proteomes" id="UP001595844"/>
    </source>
</evidence>
<dbReference type="RefSeq" id="WP_378560869.1">
    <property type="nucleotide sequence ID" value="NZ_JBHSDL010000014.1"/>
</dbReference>
<dbReference type="EMBL" id="JBHSDL010000014">
    <property type="protein sequence ID" value="MFC4374959.1"/>
    <property type="molecule type" value="Genomic_DNA"/>
</dbReference>
<protein>
    <submittedName>
        <fullName evidence="1">Uncharacterized protein</fullName>
    </submittedName>
</protein>
<dbReference type="Proteomes" id="UP001595844">
    <property type="component" value="Unassembled WGS sequence"/>
</dbReference>
<reference evidence="2" key="1">
    <citation type="journal article" date="2019" name="Int. J. Syst. Evol. Microbiol.">
        <title>The Global Catalogue of Microorganisms (GCM) 10K type strain sequencing project: providing services to taxonomists for standard genome sequencing and annotation.</title>
        <authorList>
            <consortium name="The Broad Institute Genomics Platform"/>
            <consortium name="The Broad Institute Genome Sequencing Center for Infectious Disease"/>
            <person name="Wu L."/>
            <person name="Ma J."/>
        </authorList>
    </citation>
    <scope>NUCLEOTIDE SEQUENCE [LARGE SCALE GENOMIC DNA]</scope>
    <source>
        <strain evidence="2">IBRC-M 10490</strain>
    </source>
</reference>
<proteinExistence type="predicted"/>
<name>A0ABV8VHJ8_9NOCA</name>
<gene>
    <name evidence="1" type="ORF">ACFO5K_12695</name>
</gene>
<comment type="caution">
    <text evidence="1">The sequence shown here is derived from an EMBL/GenBank/DDBJ whole genome shotgun (WGS) entry which is preliminary data.</text>
</comment>
<evidence type="ECO:0000313" key="1">
    <source>
        <dbReference type="EMBL" id="MFC4374959.1"/>
    </source>
</evidence>
<sequence>MSGTTVVIDIEGDSKRAHRQVEIYNGRCAQFDIRTQVANTVTVTPN</sequence>
<organism evidence="1 2">
    <name type="scientific">Nocardia halotolerans</name>
    <dbReference type="NCBI Taxonomy" id="1755878"/>
    <lineage>
        <taxon>Bacteria</taxon>
        <taxon>Bacillati</taxon>
        <taxon>Actinomycetota</taxon>
        <taxon>Actinomycetes</taxon>
        <taxon>Mycobacteriales</taxon>
        <taxon>Nocardiaceae</taxon>
        <taxon>Nocardia</taxon>
    </lineage>
</organism>
<accession>A0ABV8VHJ8</accession>
<keyword evidence="2" id="KW-1185">Reference proteome</keyword>